<gene>
    <name evidence="12" type="ORF">FC83_GL001658</name>
</gene>
<dbReference type="InterPro" id="IPR003593">
    <property type="entry name" value="AAA+_ATPase"/>
</dbReference>
<evidence type="ECO:0000256" key="6">
    <source>
        <dbReference type="ARBA" id="ARBA00022840"/>
    </source>
</evidence>
<comment type="subcellular location">
    <subcellularLocation>
        <location evidence="1">Cell membrane</location>
        <topology evidence="1">Peripheral membrane protein</topology>
    </subcellularLocation>
</comment>
<keyword evidence="13" id="KW-1185">Reference proteome</keyword>
<keyword evidence="4" id="KW-1003">Cell membrane</keyword>
<keyword evidence="7" id="KW-0472">Membrane</keyword>
<dbReference type="AlphaFoldDB" id="X0QIH0"/>
<dbReference type="PROSITE" id="PS00211">
    <property type="entry name" value="ABC_TRANSPORTER_1"/>
    <property type="match status" value="1"/>
</dbReference>
<evidence type="ECO:0000256" key="10">
    <source>
        <dbReference type="ARBA" id="ARBA00024721"/>
    </source>
</evidence>
<dbReference type="Pfam" id="PF00005">
    <property type="entry name" value="ABC_tran"/>
    <property type="match status" value="1"/>
</dbReference>
<dbReference type="InterPro" id="IPR017911">
    <property type="entry name" value="MacB-like_ATP-bd"/>
</dbReference>
<dbReference type="eggNOG" id="COG1136">
    <property type="taxonomic scope" value="Bacteria"/>
</dbReference>
<feature type="domain" description="ABC transporter" evidence="11">
    <location>
        <begin position="4"/>
        <end position="222"/>
    </location>
</feature>
<evidence type="ECO:0000259" key="11">
    <source>
        <dbReference type="PROSITE" id="PS50893"/>
    </source>
</evidence>
<dbReference type="PANTHER" id="PTHR24220">
    <property type="entry name" value="IMPORT ATP-BINDING PROTEIN"/>
    <property type="match status" value="1"/>
</dbReference>
<evidence type="ECO:0000256" key="5">
    <source>
        <dbReference type="ARBA" id="ARBA00022741"/>
    </source>
</evidence>
<dbReference type="STRING" id="1423734.FC83_GL001658"/>
<comment type="similarity">
    <text evidence="8">Belongs to the ABC transporter superfamily. HrtA family.</text>
</comment>
<evidence type="ECO:0000313" key="13">
    <source>
        <dbReference type="Proteomes" id="UP000051236"/>
    </source>
</evidence>
<evidence type="ECO:0000256" key="9">
    <source>
        <dbReference type="ARBA" id="ARBA00024432"/>
    </source>
</evidence>
<dbReference type="GO" id="GO:0022857">
    <property type="term" value="F:transmembrane transporter activity"/>
    <property type="evidence" value="ECO:0007669"/>
    <property type="project" value="TreeGrafter"/>
</dbReference>
<evidence type="ECO:0000256" key="3">
    <source>
        <dbReference type="ARBA" id="ARBA00022448"/>
    </source>
</evidence>
<dbReference type="InterPro" id="IPR017871">
    <property type="entry name" value="ABC_transporter-like_CS"/>
</dbReference>
<dbReference type="InterPro" id="IPR003439">
    <property type="entry name" value="ABC_transporter-like_ATP-bd"/>
</dbReference>
<dbReference type="SMART" id="SM00382">
    <property type="entry name" value="AAA"/>
    <property type="match status" value="1"/>
</dbReference>
<proteinExistence type="inferred from homology"/>
<accession>X0QIH0</accession>
<comment type="caution">
    <text evidence="12">The sequence shown here is derived from an EMBL/GenBank/DDBJ whole genome shotgun (WGS) entry which is preliminary data.</text>
</comment>
<evidence type="ECO:0000256" key="2">
    <source>
        <dbReference type="ARBA" id="ARBA00011131"/>
    </source>
</evidence>
<evidence type="ECO:0000313" key="12">
    <source>
        <dbReference type="EMBL" id="KRM30524.1"/>
    </source>
</evidence>
<dbReference type="EMBL" id="AZGA01000088">
    <property type="protein sequence ID" value="KRM30524.1"/>
    <property type="molecule type" value="Genomic_DNA"/>
</dbReference>
<dbReference type="InterPro" id="IPR027417">
    <property type="entry name" value="P-loop_NTPase"/>
</dbReference>
<dbReference type="Proteomes" id="UP000051236">
    <property type="component" value="Unassembled WGS sequence"/>
</dbReference>
<reference evidence="12 13" key="1">
    <citation type="journal article" date="2015" name="Genome Announc.">
        <title>Expanding the biotechnology potential of lactobacilli through comparative genomics of 213 strains and associated genera.</title>
        <authorList>
            <person name="Sun Z."/>
            <person name="Harris H.M."/>
            <person name="McCann A."/>
            <person name="Guo C."/>
            <person name="Argimon S."/>
            <person name="Zhang W."/>
            <person name="Yang X."/>
            <person name="Jeffery I.B."/>
            <person name="Cooney J.C."/>
            <person name="Kagawa T.F."/>
            <person name="Liu W."/>
            <person name="Song Y."/>
            <person name="Salvetti E."/>
            <person name="Wrobel A."/>
            <person name="Rasinkangas P."/>
            <person name="Parkhill J."/>
            <person name="Rea M.C."/>
            <person name="O'Sullivan O."/>
            <person name="Ritari J."/>
            <person name="Douillard F.P."/>
            <person name="Paul Ross R."/>
            <person name="Yang R."/>
            <person name="Briner A.E."/>
            <person name="Felis G.E."/>
            <person name="de Vos W.M."/>
            <person name="Barrangou R."/>
            <person name="Klaenhammer T.R."/>
            <person name="Caufield P.W."/>
            <person name="Cui Y."/>
            <person name="Zhang H."/>
            <person name="O'Toole P.W."/>
        </authorList>
    </citation>
    <scope>NUCLEOTIDE SEQUENCE [LARGE SCALE GENOMIC DNA]</scope>
    <source>
        <strain evidence="12 13">DSM 18527</strain>
    </source>
</reference>
<dbReference type="OrthoDB" id="9791546at2"/>
<evidence type="ECO:0000256" key="7">
    <source>
        <dbReference type="ARBA" id="ARBA00023136"/>
    </source>
</evidence>
<keyword evidence="5" id="KW-0547">Nucleotide-binding</keyword>
<evidence type="ECO:0000256" key="1">
    <source>
        <dbReference type="ARBA" id="ARBA00004202"/>
    </source>
</evidence>
<keyword evidence="3" id="KW-0813">Transport</keyword>
<dbReference type="CDD" id="cd03255">
    <property type="entry name" value="ABC_MJ0796_LolCDE_FtsE"/>
    <property type="match status" value="1"/>
</dbReference>
<dbReference type="PROSITE" id="PS50893">
    <property type="entry name" value="ABC_TRANSPORTER_2"/>
    <property type="match status" value="1"/>
</dbReference>
<dbReference type="InterPro" id="IPR015854">
    <property type="entry name" value="ABC_transpr_LolD-like"/>
</dbReference>
<dbReference type="GO" id="GO:0005886">
    <property type="term" value="C:plasma membrane"/>
    <property type="evidence" value="ECO:0007669"/>
    <property type="project" value="UniProtKB-SubCell"/>
</dbReference>
<keyword evidence="6" id="KW-0067">ATP-binding</keyword>
<dbReference type="Gene3D" id="3.40.50.300">
    <property type="entry name" value="P-loop containing nucleotide triphosphate hydrolases"/>
    <property type="match status" value="1"/>
</dbReference>
<name>X0QIH0_9LACO</name>
<organism evidence="12 13">
    <name type="scientific">Agrilactobacillus composti DSM 18527 = JCM 14202</name>
    <dbReference type="NCBI Taxonomy" id="1423734"/>
    <lineage>
        <taxon>Bacteria</taxon>
        <taxon>Bacillati</taxon>
        <taxon>Bacillota</taxon>
        <taxon>Bacilli</taxon>
        <taxon>Lactobacillales</taxon>
        <taxon>Lactobacillaceae</taxon>
        <taxon>Agrilactobacillus</taxon>
    </lineage>
</organism>
<dbReference type="PATRIC" id="fig|1423734.3.peg.1677"/>
<comment type="subunit">
    <text evidence="2">The complex is composed of two ATP-binding proteins (HrtA), two transmembrane proteins (HrtB) and a solute-binding protein.</text>
</comment>
<evidence type="ECO:0000256" key="4">
    <source>
        <dbReference type="ARBA" id="ARBA00022475"/>
    </source>
</evidence>
<protein>
    <recommendedName>
        <fullName evidence="9">Putative hemin import ATP-binding protein HrtA</fullName>
    </recommendedName>
</protein>
<dbReference type="SUPFAM" id="SSF52540">
    <property type="entry name" value="P-loop containing nucleoside triphosphate hydrolases"/>
    <property type="match status" value="1"/>
</dbReference>
<sequence>MALIELHQVTKTYGQGHKAVQALKPTNFKLMPSEFLAITGPSGSGKTTLLTIIGHLQQASSGSIQVNGQDTSTYSTKQLTKLRFNEFGFILQASNLIPFLTVSDQFKLVDRLTTKGKLSQTPTALLDLLGIGDLKDKFPNQLSGGERQRVAIARALYNDPDIILADEPTASLDTSRALQTVGILAQVAHDLHRGVIMITHDTKLLGDTDGVYDMRDGQLTQIK</sequence>
<dbReference type="GO" id="GO:0005524">
    <property type="term" value="F:ATP binding"/>
    <property type="evidence" value="ECO:0007669"/>
    <property type="project" value="UniProtKB-KW"/>
</dbReference>
<dbReference type="RefSeq" id="WP_035450711.1">
    <property type="nucleotide sequence ID" value="NZ_AZGA01000088.1"/>
</dbReference>
<dbReference type="PANTHER" id="PTHR24220:SF666">
    <property type="entry name" value="HEMIN IMPORT ATP-BINDING PROTEIN HRTA-RELATED"/>
    <property type="match status" value="1"/>
</dbReference>
<dbReference type="GO" id="GO:0016887">
    <property type="term" value="F:ATP hydrolysis activity"/>
    <property type="evidence" value="ECO:0007669"/>
    <property type="project" value="InterPro"/>
</dbReference>
<comment type="function">
    <text evidence="10">Part of the ABC transporter complex hrt involved in hemin import. Responsible for energy coupling to the transport system.</text>
</comment>
<evidence type="ECO:0000256" key="8">
    <source>
        <dbReference type="ARBA" id="ARBA00024359"/>
    </source>
</evidence>